<dbReference type="AlphaFoldDB" id="A0A679JGV7"/>
<dbReference type="EMBL" id="LR743508">
    <property type="protein sequence ID" value="CAA2109678.1"/>
    <property type="molecule type" value="Genomic_DNA"/>
</dbReference>
<dbReference type="SUPFAM" id="SSF55781">
    <property type="entry name" value="GAF domain-like"/>
    <property type="match status" value="1"/>
</dbReference>
<name>A0A679JGV7_VARPD</name>
<reference evidence="1" key="1">
    <citation type="submission" date="2019-12" db="EMBL/GenBank/DDBJ databases">
        <authorList>
            <person name="Cremers G."/>
        </authorList>
    </citation>
    <scope>NUCLEOTIDE SEQUENCE</scope>
    <source>
        <strain evidence="1">Vvax</strain>
    </source>
</reference>
<sequence length="151" mass="16856">MQTTRDFSRLSAVLKSKGSAAALAYLNDGVPHRFSGVYRIEGDNLRNVLLFDKLHQVRPAFLEVVPMDASFCQFVVRDGLFRTNNSSTDTRLAGHPSQGIVVSYHAVPVIDSDRALLGTLSHFDLIERSIDDAEFELLYQAGRLMADFLPR</sequence>
<organism evidence="1">
    <name type="scientific">Variovorax paradoxus</name>
    <dbReference type="NCBI Taxonomy" id="34073"/>
    <lineage>
        <taxon>Bacteria</taxon>
        <taxon>Pseudomonadati</taxon>
        <taxon>Pseudomonadota</taxon>
        <taxon>Betaproteobacteria</taxon>
        <taxon>Burkholderiales</taxon>
        <taxon>Comamonadaceae</taxon>
        <taxon>Variovorax</taxon>
    </lineage>
</organism>
<dbReference type="RefSeq" id="WP_339093625.1">
    <property type="nucleotide sequence ID" value="NZ_LR743508.1"/>
</dbReference>
<evidence type="ECO:0000313" key="1">
    <source>
        <dbReference type="EMBL" id="CAA2109678.1"/>
    </source>
</evidence>
<proteinExistence type="predicted"/>
<evidence type="ECO:0008006" key="2">
    <source>
        <dbReference type="Google" id="ProtNLM"/>
    </source>
</evidence>
<protein>
    <recommendedName>
        <fullName evidence="2">GAF domain-containing protein</fullName>
    </recommendedName>
</protein>
<gene>
    <name evidence="1" type="ORF">VVAX_05949</name>
</gene>
<accession>A0A679JGV7</accession>